<dbReference type="OrthoDB" id="27722at2157"/>
<evidence type="ECO:0000313" key="2">
    <source>
        <dbReference type="Proteomes" id="UP000007485"/>
    </source>
</evidence>
<protein>
    <recommendedName>
        <fullName evidence="3">PaREP1 domain containing protein</fullName>
    </recommendedName>
</protein>
<dbReference type="EMBL" id="CP002529">
    <property type="protein sequence ID" value="ADY00686.1"/>
    <property type="molecule type" value="Genomic_DNA"/>
</dbReference>
<dbReference type="HOGENOM" id="CLU_142665_1_0_2"/>
<evidence type="ECO:0008006" key="3">
    <source>
        <dbReference type="Google" id="ProtNLM"/>
    </source>
</evidence>
<dbReference type="Pfam" id="PF05942">
    <property type="entry name" value="PaREP1"/>
    <property type="match status" value="1"/>
</dbReference>
<name>F0QUM5_VULM7</name>
<organism evidence="1 2">
    <name type="scientific">Vulcanisaeta moutnovskia (strain 768-28)</name>
    <dbReference type="NCBI Taxonomy" id="985053"/>
    <lineage>
        <taxon>Archaea</taxon>
        <taxon>Thermoproteota</taxon>
        <taxon>Thermoprotei</taxon>
        <taxon>Thermoproteales</taxon>
        <taxon>Thermoproteaceae</taxon>
        <taxon>Vulcanisaeta</taxon>
    </lineage>
</organism>
<evidence type="ECO:0000313" key="1">
    <source>
        <dbReference type="EMBL" id="ADY00686.1"/>
    </source>
</evidence>
<dbReference type="AlphaFoldDB" id="F0QUM5"/>
<sequence length="136" mass="15893">MEGRVDIYLSDAEEFLNEAIEEFNNGVKSGDQLKIRDAAEKAWNAVVQATNALIFAFMKKVPASHWERRRLLRELELANQVIAQLGFRDRYSARERNFHELVFYEGIVDINDIKVELDKVRRYINDVKNVIQVISH</sequence>
<keyword evidence="2" id="KW-1185">Reference proteome</keyword>
<reference evidence="1 2" key="1">
    <citation type="journal article" date="2011" name="J. Bacteriol.">
        <title>Complete genome sequence of 'Vulcanisaeta moutnovskia' strain 768-28, a novel member of the hyperthermophilic crenarchaeal genus vulcanisaeta.</title>
        <authorList>
            <person name="Gumerov V.M."/>
            <person name="Mardanov A.V."/>
            <person name="Beletsky A.V."/>
            <person name="Prokofeva M.I."/>
            <person name="Bonch-Osmolovskaya E.A."/>
            <person name="Ravin N.V."/>
            <person name="Skryabin K.G."/>
        </authorList>
    </citation>
    <scope>NUCLEOTIDE SEQUENCE [LARGE SCALE GENOMIC DNA]</scope>
    <source>
        <strain evidence="1 2">768-28</strain>
    </source>
</reference>
<accession>F0QUM5</accession>
<gene>
    <name evidence="1" type="ordered locus">VMUT_0474</name>
</gene>
<dbReference type="KEGG" id="vmo:VMUT_0474"/>
<dbReference type="RefSeq" id="WP_013603849.1">
    <property type="nucleotide sequence ID" value="NC_015151.1"/>
</dbReference>
<dbReference type="eggNOG" id="arCOG03723">
    <property type="taxonomic scope" value="Archaea"/>
</dbReference>
<dbReference type="Proteomes" id="UP000007485">
    <property type="component" value="Chromosome"/>
</dbReference>
<dbReference type="GeneID" id="10290013"/>
<proteinExistence type="predicted"/>
<dbReference type="Gene3D" id="1.20.120.330">
    <property type="entry name" value="Nucleotidyltransferases domain 2"/>
    <property type="match status" value="1"/>
</dbReference>
<dbReference type="InterPro" id="IPR010268">
    <property type="entry name" value="PaREP1"/>
</dbReference>